<dbReference type="Proteomes" id="UP000886893">
    <property type="component" value="Unassembled WGS sequence"/>
</dbReference>
<sequence length="248" mass="28113">MKVGDYVTRKKYNHDIIFRIIKIEDNKVFLHGEMFRLIADTSIDDLEPYSSPVDEKEIKVLIDQDNSMIKGKILHVDGDKTYLEKCMNFYKEYTTPVVGCHLQEDKMKENIIPLLKKHQPDILIITGHDSFSFKRENEHEGYKNSHHFIETVKQARLYQPNKDALIIIAGACQSNYEGLIKSGANFASSPTKINIHALDPACIAVSIANTHVNQYVEVEKVLKDTVSKGKGMGGIDSKGVARKIYSTK</sequence>
<protein>
    <submittedName>
        <fullName evidence="1">Peptidase</fullName>
    </submittedName>
</protein>
<evidence type="ECO:0000313" key="1">
    <source>
        <dbReference type="EMBL" id="HIT17018.1"/>
    </source>
</evidence>
<accession>A0A9D1K9W8</accession>
<reference evidence="1" key="2">
    <citation type="journal article" date="2021" name="PeerJ">
        <title>Extensive microbial diversity within the chicken gut microbiome revealed by metagenomics and culture.</title>
        <authorList>
            <person name="Gilroy R."/>
            <person name="Ravi A."/>
            <person name="Getino M."/>
            <person name="Pursley I."/>
            <person name="Horton D.L."/>
            <person name="Alikhan N.F."/>
            <person name="Baker D."/>
            <person name="Gharbi K."/>
            <person name="Hall N."/>
            <person name="Watson M."/>
            <person name="Adriaenssens E.M."/>
            <person name="Foster-Nyarko E."/>
            <person name="Jarju S."/>
            <person name="Secka A."/>
            <person name="Antonio M."/>
            <person name="Oren A."/>
            <person name="Chaudhuri R.R."/>
            <person name="La Ragione R."/>
            <person name="Hildebrand F."/>
            <person name="Pallen M.J."/>
        </authorList>
    </citation>
    <scope>NUCLEOTIDE SEQUENCE</scope>
    <source>
        <strain evidence="1">14508</strain>
    </source>
</reference>
<proteinExistence type="predicted"/>
<dbReference type="Pfam" id="PF05582">
    <property type="entry name" value="Peptidase_U57"/>
    <property type="match status" value="2"/>
</dbReference>
<dbReference type="AlphaFoldDB" id="A0A9D1K9W8"/>
<gene>
    <name evidence="1" type="ORF">IAD04_01385</name>
</gene>
<comment type="caution">
    <text evidence="1">The sequence shown here is derived from an EMBL/GenBank/DDBJ whole genome shotgun (WGS) entry which is preliminary data.</text>
</comment>
<evidence type="ECO:0000313" key="2">
    <source>
        <dbReference type="Proteomes" id="UP000886893"/>
    </source>
</evidence>
<reference evidence="1" key="1">
    <citation type="submission" date="2020-10" db="EMBL/GenBank/DDBJ databases">
        <authorList>
            <person name="Gilroy R."/>
        </authorList>
    </citation>
    <scope>NUCLEOTIDE SEQUENCE</scope>
    <source>
        <strain evidence="1">14508</strain>
    </source>
</reference>
<dbReference type="EMBL" id="DVKI01000042">
    <property type="protein sequence ID" value="HIT17018.1"/>
    <property type="molecule type" value="Genomic_DNA"/>
</dbReference>
<dbReference type="InterPro" id="IPR008764">
    <property type="entry name" value="Peptidase_U57"/>
</dbReference>
<organism evidence="1 2">
    <name type="scientific">Candidatus Caccosoma faecigallinarum</name>
    <dbReference type="NCBI Taxonomy" id="2840720"/>
    <lineage>
        <taxon>Bacteria</taxon>
        <taxon>Bacillati</taxon>
        <taxon>Bacillota</taxon>
        <taxon>Bacillota incertae sedis</taxon>
        <taxon>Candidatus Caccosoma</taxon>
    </lineage>
</organism>
<name>A0A9D1K9W8_9FIRM</name>